<evidence type="ECO:0000256" key="2">
    <source>
        <dbReference type="ARBA" id="ARBA00023125"/>
    </source>
</evidence>
<dbReference type="InterPro" id="IPR000524">
    <property type="entry name" value="Tscrpt_reg_HTH_GntR"/>
</dbReference>
<evidence type="ECO:0000256" key="3">
    <source>
        <dbReference type="ARBA" id="ARBA00023163"/>
    </source>
</evidence>
<dbReference type="PANTHER" id="PTHR43537">
    <property type="entry name" value="TRANSCRIPTIONAL REGULATOR, GNTR FAMILY"/>
    <property type="match status" value="1"/>
</dbReference>
<keyword evidence="3" id="KW-0804">Transcription</keyword>
<proteinExistence type="predicted"/>
<dbReference type="Gene3D" id="1.20.120.530">
    <property type="entry name" value="GntR ligand-binding domain-like"/>
    <property type="match status" value="1"/>
</dbReference>
<keyword evidence="2" id="KW-0238">DNA-binding</keyword>
<protein>
    <submittedName>
        <fullName evidence="5">GntR family transcriptional regulator</fullName>
    </submittedName>
</protein>
<dbReference type="Pfam" id="PF07729">
    <property type="entry name" value="FCD"/>
    <property type="match status" value="1"/>
</dbReference>
<keyword evidence="1" id="KW-0805">Transcription regulation</keyword>
<evidence type="ECO:0000313" key="6">
    <source>
        <dbReference type="Proteomes" id="UP000317940"/>
    </source>
</evidence>
<dbReference type="PRINTS" id="PR00035">
    <property type="entry name" value="HTHGNTR"/>
</dbReference>
<dbReference type="Proteomes" id="UP000317940">
    <property type="component" value="Unassembled WGS sequence"/>
</dbReference>
<feature type="domain" description="HTH gntR-type" evidence="4">
    <location>
        <begin position="18"/>
        <end position="86"/>
    </location>
</feature>
<accession>A0A561TSJ2</accession>
<dbReference type="RefSeq" id="WP_145909304.1">
    <property type="nucleotide sequence ID" value="NZ_BAAAMZ010000001.1"/>
</dbReference>
<dbReference type="InterPro" id="IPR036390">
    <property type="entry name" value="WH_DNA-bd_sf"/>
</dbReference>
<dbReference type="Gene3D" id="1.10.10.10">
    <property type="entry name" value="Winged helix-like DNA-binding domain superfamily/Winged helix DNA-binding domain"/>
    <property type="match status" value="1"/>
</dbReference>
<dbReference type="PANTHER" id="PTHR43537:SF24">
    <property type="entry name" value="GLUCONATE OPERON TRANSCRIPTIONAL REPRESSOR"/>
    <property type="match status" value="1"/>
</dbReference>
<dbReference type="InterPro" id="IPR036388">
    <property type="entry name" value="WH-like_DNA-bd_sf"/>
</dbReference>
<evidence type="ECO:0000256" key="1">
    <source>
        <dbReference type="ARBA" id="ARBA00023015"/>
    </source>
</evidence>
<dbReference type="SMART" id="SM00895">
    <property type="entry name" value="FCD"/>
    <property type="match status" value="1"/>
</dbReference>
<sequence length="255" mass="27392">MTDSVKVSAPAGANGAYRPGYEVAAERILEYVVRAGLRPGARLPTEKELADEVQMSRTVVREAVKILSALGRLSVQKGRGIHVAKPEQSAWQRSLASFLPADLRQVDELFEFRRHVETISARLAAQRATPVQVRELREAARQTAEEAERNDLKAFAAADVAFHLAVAAAASNMFFASAVDAAHYLQRQVEAIGLAGAAGGSLRVAAGQHEAIAEAVAAGEPVLAEALMAEHIGITAKQFQREIWRHVLPGDDADS</sequence>
<dbReference type="EMBL" id="VIWT01000003">
    <property type="protein sequence ID" value="TWF90060.1"/>
    <property type="molecule type" value="Genomic_DNA"/>
</dbReference>
<dbReference type="SMART" id="SM00345">
    <property type="entry name" value="HTH_GNTR"/>
    <property type="match status" value="1"/>
</dbReference>
<keyword evidence="6" id="KW-1185">Reference proteome</keyword>
<organism evidence="5 6">
    <name type="scientific">Kitasatospora viridis</name>
    <dbReference type="NCBI Taxonomy" id="281105"/>
    <lineage>
        <taxon>Bacteria</taxon>
        <taxon>Bacillati</taxon>
        <taxon>Actinomycetota</taxon>
        <taxon>Actinomycetes</taxon>
        <taxon>Kitasatosporales</taxon>
        <taxon>Streptomycetaceae</taxon>
        <taxon>Kitasatospora</taxon>
    </lineage>
</organism>
<dbReference type="Pfam" id="PF00392">
    <property type="entry name" value="GntR"/>
    <property type="match status" value="1"/>
</dbReference>
<name>A0A561TSJ2_9ACTN</name>
<dbReference type="GO" id="GO:0003677">
    <property type="term" value="F:DNA binding"/>
    <property type="evidence" value="ECO:0007669"/>
    <property type="project" value="UniProtKB-KW"/>
</dbReference>
<evidence type="ECO:0000259" key="4">
    <source>
        <dbReference type="PROSITE" id="PS50949"/>
    </source>
</evidence>
<gene>
    <name evidence="5" type="ORF">FHX73_13104</name>
</gene>
<dbReference type="CDD" id="cd07377">
    <property type="entry name" value="WHTH_GntR"/>
    <property type="match status" value="1"/>
</dbReference>
<dbReference type="SUPFAM" id="SSF48008">
    <property type="entry name" value="GntR ligand-binding domain-like"/>
    <property type="match status" value="1"/>
</dbReference>
<dbReference type="SUPFAM" id="SSF46785">
    <property type="entry name" value="Winged helix' DNA-binding domain"/>
    <property type="match status" value="1"/>
</dbReference>
<dbReference type="GO" id="GO:0003700">
    <property type="term" value="F:DNA-binding transcription factor activity"/>
    <property type="evidence" value="ECO:0007669"/>
    <property type="project" value="InterPro"/>
</dbReference>
<dbReference type="PROSITE" id="PS50949">
    <property type="entry name" value="HTH_GNTR"/>
    <property type="match status" value="1"/>
</dbReference>
<dbReference type="AlphaFoldDB" id="A0A561TSJ2"/>
<reference evidence="5 6" key="1">
    <citation type="submission" date="2019-06" db="EMBL/GenBank/DDBJ databases">
        <title>Sequencing the genomes of 1000 actinobacteria strains.</title>
        <authorList>
            <person name="Klenk H.-P."/>
        </authorList>
    </citation>
    <scope>NUCLEOTIDE SEQUENCE [LARGE SCALE GENOMIC DNA]</scope>
    <source>
        <strain evidence="5 6">DSM 44826</strain>
    </source>
</reference>
<dbReference type="OrthoDB" id="4164516at2"/>
<evidence type="ECO:0000313" key="5">
    <source>
        <dbReference type="EMBL" id="TWF90060.1"/>
    </source>
</evidence>
<comment type="caution">
    <text evidence="5">The sequence shown here is derived from an EMBL/GenBank/DDBJ whole genome shotgun (WGS) entry which is preliminary data.</text>
</comment>
<dbReference type="InterPro" id="IPR011711">
    <property type="entry name" value="GntR_C"/>
</dbReference>
<dbReference type="InterPro" id="IPR008920">
    <property type="entry name" value="TF_FadR/GntR_C"/>
</dbReference>